<dbReference type="EMBL" id="CAEMXZ010000002">
    <property type="protein sequence ID" value="CAB4322348.1"/>
    <property type="molecule type" value="Genomic_DNA"/>
</dbReference>
<evidence type="ECO:0000313" key="2">
    <source>
        <dbReference type="EMBL" id="CAB4322348.1"/>
    </source>
</evidence>
<dbReference type="Pfam" id="PF00106">
    <property type="entry name" value="adh_short"/>
    <property type="match status" value="1"/>
</dbReference>
<dbReference type="SUPFAM" id="SSF51735">
    <property type="entry name" value="NAD(P)-binding Rossmann-fold domains"/>
    <property type="match status" value="1"/>
</dbReference>
<dbReference type="Gene3D" id="3.40.50.720">
    <property type="entry name" value="NAD(P)-binding Rossmann-like Domain"/>
    <property type="match status" value="1"/>
</dbReference>
<proteinExistence type="predicted"/>
<accession>A0A6J5YFJ5</accession>
<dbReference type="PANTHER" id="PTHR43157:SF31">
    <property type="entry name" value="PHOSPHATIDYLINOSITOL-GLYCAN BIOSYNTHESIS CLASS F PROTEIN"/>
    <property type="match status" value="1"/>
</dbReference>
<dbReference type="PANTHER" id="PTHR43157">
    <property type="entry name" value="PHOSPHATIDYLINOSITOL-GLYCAN BIOSYNTHESIS CLASS F PROTEIN-RELATED"/>
    <property type="match status" value="1"/>
</dbReference>
<keyword evidence="1" id="KW-0560">Oxidoreductase</keyword>
<dbReference type="InterPro" id="IPR036291">
    <property type="entry name" value="NAD(P)-bd_dom_sf"/>
</dbReference>
<reference evidence="2" key="1">
    <citation type="submission" date="2020-05" db="EMBL/GenBank/DDBJ databases">
        <authorList>
            <person name="Chiriac C."/>
            <person name="Salcher M."/>
            <person name="Ghai R."/>
            <person name="Kavagutti S V."/>
        </authorList>
    </citation>
    <scope>NUCLEOTIDE SEQUENCE</scope>
</reference>
<dbReference type="AlphaFoldDB" id="A0A6J5YFJ5"/>
<dbReference type="InterPro" id="IPR002347">
    <property type="entry name" value="SDR_fam"/>
</dbReference>
<name>A0A6J5YFJ5_9ZZZZ</name>
<dbReference type="GO" id="GO:0016491">
    <property type="term" value="F:oxidoreductase activity"/>
    <property type="evidence" value="ECO:0007669"/>
    <property type="project" value="UniProtKB-KW"/>
</dbReference>
<protein>
    <submittedName>
        <fullName evidence="2">Unannotated protein</fullName>
    </submittedName>
</protein>
<evidence type="ECO:0000313" key="3">
    <source>
        <dbReference type="EMBL" id="CAB4920197.1"/>
    </source>
</evidence>
<dbReference type="NCBIfam" id="NF004846">
    <property type="entry name" value="PRK06197.1"/>
    <property type="match status" value="1"/>
</dbReference>
<organism evidence="2">
    <name type="scientific">freshwater metagenome</name>
    <dbReference type="NCBI Taxonomy" id="449393"/>
    <lineage>
        <taxon>unclassified sequences</taxon>
        <taxon>metagenomes</taxon>
        <taxon>ecological metagenomes</taxon>
    </lineage>
</organism>
<evidence type="ECO:0000256" key="1">
    <source>
        <dbReference type="ARBA" id="ARBA00023002"/>
    </source>
</evidence>
<dbReference type="PRINTS" id="PR00081">
    <property type="entry name" value="GDHRDH"/>
</dbReference>
<dbReference type="EMBL" id="CAFBNC010000001">
    <property type="protein sequence ID" value="CAB4920197.1"/>
    <property type="molecule type" value="Genomic_DNA"/>
</dbReference>
<gene>
    <name evidence="2" type="ORF">UFOPK1392_00082</name>
    <name evidence="3" type="ORF">UFOPK3733_00026</name>
</gene>
<sequence length="303" mass="32209">MAAHWTTKDIPDQTGRVAIVTGANAGLGLEITKGLAGAGATVIMACRNLDKAEAAAGLVRAVVPNASLDVRKLDLASLASVATFAEEFAAGATRLDILGNNAGLMALDQSKTEDGFETQFGVNHLGHFALTAHLVPILRATEGSRVVSMSSMGHRPGRMHFDDLMFDHHRYQRWGAYFQSKLSNLLFSAALQKRFATSGAPTIAVTAHPGASHTDLGAEGTGMLNRMLEPFGKLFSQSAAIGALPFLRAATEPGVKGGWYYGPRYLVRGHAVAETPSRKARNSADAELLWNVSESLTDLHPFA</sequence>